<sequence length="229" mass="26119">MPEPQLCVVRPNGPLRRIGYTGSPFKPSFVAAGDLESPDRGNRWDSQRGNFGVLYFGSTWACSFGEVLQALRPTTKMIDVVTPEWSDLGFMVCGKVEAAWRHRRIAVSVNIHDPRPFVDVEHSDTHEVLTQRMARIFAALGVARLDVSTVRGADRRVTRSIAQWIHDQEDDLGNRLYAGVRYLSKIDTDWECWAVFDDTGWEEAEAPRPIQPDDVDLVRIRDRYRLSVY</sequence>
<evidence type="ECO:0000313" key="2">
    <source>
        <dbReference type="EMBL" id="ABC67330.1"/>
    </source>
</evidence>
<proteinExistence type="predicted"/>
<gene>
    <name evidence="2" type="ORF">pRL1.1c</name>
    <name evidence="3" type="ORF">pRL1.33</name>
</gene>
<evidence type="ECO:0000259" key="1">
    <source>
        <dbReference type="Pfam" id="PF08808"/>
    </source>
</evidence>
<dbReference type="EMBL" id="DQ322649">
    <property type="protein sequence ID" value="ABC67330.1"/>
    <property type="molecule type" value="Genomic_DNA"/>
</dbReference>
<keyword evidence="3" id="KW-0614">Plasmid</keyword>
<feature type="domain" description="RES" evidence="1">
    <location>
        <begin position="35"/>
        <end position="212"/>
    </location>
</feature>
<dbReference type="AlphaFoldDB" id="Q2LEV3"/>
<name>Q2LEV3_9ACTN</name>
<evidence type="ECO:0000313" key="3">
    <source>
        <dbReference type="EMBL" id="ABC67362.1"/>
    </source>
</evidence>
<dbReference type="Pfam" id="PF08808">
    <property type="entry name" value="RES"/>
    <property type="match status" value="1"/>
</dbReference>
<geneLocation type="plasmid" evidence="3">
    <name>pRL1</name>
</geneLocation>
<dbReference type="EMBL" id="DQ322649">
    <property type="protein sequence ID" value="ABC67362.1"/>
    <property type="molecule type" value="Genomic_DNA"/>
</dbReference>
<protein>
    <recommendedName>
        <fullName evidence="1">RES domain-containing protein</fullName>
    </recommendedName>
</protein>
<accession>Q2LEV3</accession>
<dbReference type="InterPro" id="IPR014914">
    <property type="entry name" value="RES_dom"/>
</dbReference>
<reference evidence="3" key="1">
    <citation type="journal article" date="2006" name="Appl. Environ. Microbiol.">
        <title>Diversity of telomere palindromic sequences and replication genes among Streptomyces linear plasmids.</title>
        <authorList>
            <person name="Zhang R."/>
            <person name="Yang Y."/>
            <person name="Fang P."/>
            <person name="Jiang C."/>
            <person name="Xu L."/>
            <person name="Zhu Y."/>
            <person name="Shen M."/>
            <person name="Xia H."/>
            <person name="Zhao J."/>
            <person name="Chen T."/>
            <person name="Qin Z."/>
        </authorList>
    </citation>
    <scope>NUCLEOTIDE SEQUENCE</scope>
    <source>
        <strain evidence="3">44030</strain>
        <plasmid evidence="3">pRL1</plasmid>
    </source>
</reference>
<organism evidence="3">
    <name type="scientific">Streptomyces sp. 44030</name>
    <dbReference type="NCBI Taxonomy" id="364102"/>
    <lineage>
        <taxon>Bacteria</taxon>
        <taxon>Bacillati</taxon>
        <taxon>Actinomycetota</taxon>
        <taxon>Actinomycetes</taxon>
        <taxon>Kitasatosporales</taxon>
        <taxon>Streptomycetaceae</taxon>
        <taxon>Streptomyces</taxon>
    </lineage>
</organism>